<reference evidence="2" key="1">
    <citation type="submission" date="2021-02" db="EMBL/GenBank/DDBJ databases">
        <authorList>
            <person name="Bekaert M."/>
        </authorList>
    </citation>
    <scope>NUCLEOTIDE SEQUENCE</scope>
    <source>
        <strain evidence="2">IoA-00</strain>
    </source>
</reference>
<organism evidence="2 3">
    <name type="scientific">Lepeophtheirus salmonis</name>
    <name type="common">Salmon louse</name>
    <name type="synonym">Caligus salmonis</name>
    <dbReference type="NCBI Taxonomy" id="72036"/>
    <lineage>
        <taxon>Eukaryota</taxon>
        <taxon>Metazoa</taxon>
        <taxon>Ecdysozoa</taxon>
        <taxon>Arthropoda</taxon>
        <taxon>Crustacea</taxon>
        <taxon>Multicrustacea</taxon>
        <taxon>Hexanauplia</taxon>
        <taxon>Copepoda</taxon>
        <taxon>Siphonostomatoida</taxon>
        <taxon>Caligidae</taxon>
        <taxon>Lepeophtheirus</taxon>
    </lineage>
</organism>
<evidence type="ECO:0000256" key="1">
    <source>
        <dbReference type="SAM" id="MobiDB-lite"/>
    </source>
</evidence>
<dbReference type="EMBL" id="CAJNVT010000011">
    <property type="protein sequence ID" value="CAF2741527.1"/>
    <property type="molecule type" value="Genomic_DNA"/>
</dbReference>
<accession>A0A817F9K0</accession>
<name>A0A817F9K0_LEPSM</name>
<feature type="region of interest" description="Disordered" evidence="1">
    <location>
        <begin position="120"/>
        <end position="154"/>
    </location>
</feature>
<dbReference type="AlphaFoldDB" id="A0A817F9K0"/>
<evidence type="ECO:0000313" key="2">
    <source>
        <dbReference type="EMBL" id="CAF2741527.1"/>
    </source>
</evidence>
<dbReference type="Proteomes" id="UP000675881">
    <property type="component" value="Unassembled WGS sequence"/>
</dbReference>
<comment type="caution">
    <text evidence="2">The sequence shown here is derived from an EMBL/GenBank/DDBJ whole genome shotgun (WGS) entry which is preliminary data.</text>
</comment>
<evidence type="ECO:0000313" key="3">
    <source>
        <dbReference type="Proteomes" id="UP000675881"/>
    </source>
</evidence>
<protein>
    <submittedName>
        <fullName evidence="2">(salmon louse) hypothetical protein</fullName>
    </submittedName>
</protein>
<proteinExistence type="predicted"/>
<sequence length="203" mass="22929">MTIQAQQGQPGGISRVWLLVYENEKRRSSILSKPDIDPHCCACLLAGRHHIGECLANANNNNNAISKDDVATQVFSHGNPINMVSIQFYIRLITTLVLLSSIVTSQRQMKAMNTRLQKYHSHYPPKTTTPQGYEYPVPQNPLQLPRRGRRRPLESHKITPGRTYITCTDMAKDKKVTPRPGVNCLHTAKINVLDIEDKTSFIE</sequence>
<gene>
    <name evidence="2" type="ORF">LSAA_69</name>
</gene>
<keyword evidence="3" id="KW-1185">Reference proteome</keyword>